<reference evidence="9 10" key="1">
    <citation type="journal article" date="2016" name="Nat. Commun.">
        <title>Thousands of microbial genomes shed light on interconnected biogeochemical processes in an aquifer system.</title>
        <authorList>
            <person name="Anantharaman K."/>
            <person name="Brown C.T."/>
            <person name="Hug L.A."/>
            <person name="Sharon I."/>
            <person name="Castelle C.J."/>
            <person name="Probst A.J."/>
            <person name="Thomas B.C."/>
            <person name="Singh A."/>
            <person name="Wilkins M.J."/>
            <person name="Karaoz U."/>
            <person name="Brodie E.L."/>
            <person name="Williams K.H."/>
            <person name="Hubbard S.S."/>
            <person name="Banfield J.F."/>
        </authorList>
    </citation>
    <scope>NUCLEOTIDE SEQUENCE [LARGE SCALE GENOMIC DNA]</scope>
</reference>
<feature type="domain" description="Xylose isomerase-like TIM barrel" evidence="8">
    <location>
        <begin position="18"/>
        <end position="281"/>
    </location>
</feature>
<keyword evidence="6 7" id="KW-0234">DNA repair</keyword>
<keyword evidence="3 7" id="KW-0227">DNA damage</keyword>
<dbReference type="HAMAP" id="MF_00152">
    <property type="entry name" value="Nfo"/>
    <property type="match status" value="1"/>
</dbReference>
<dbReference type="InterPro" id="IPR013022">
    <property type="entry name" value="Xyl_isomerase-like_TIM-brl"/>
</dbReference>
<keyword evidence="5 7" id="KW-0862">Zinc</keyword>
<dbReference type="AlphaFoldDB" id="A0A1F7UXQ6"/>
<dbReference type="NCBIfam" id="TIGR00587">
    <property type="entry name" value="nfo"/>
    <property type="match status" value="1"/>
</dbReference>
<protein>
    <recommendedName>
        <fullName evidence="7">Probable endonuclease 4</fullName>
        <ecNumber evidence="7">3.1.21.2</ecNumber>
    </recommendedName>
    <alternativeName>
        <fullName evidence="7">Endodeoxyribonuclease IV</fullName>
    </alternativeName>
    <alternativeName>
        <fullName evidence="7">Endonuclease IV</fullName>
    </alternativeName>
</protein>
<dbReference type="GO" id="GO:0003677">
    <property type="term" value="F:DNA binding"/>
    <property type="evidence" value="ECO:0007669"/>
    <property type="project" value="InterPro"/>
</dbReference>
<dbReference type="Pfam" id="PF01261">
    <property type="entry name" value="AP_endonuc_2"/>
    <property type="match status" value="1"/>
</dbReference>
<comment type="catalytic activity">
    <reaction evidence="7">
        <text>Endonucleolytic cleavage to 5'-phosphooligonucleotide end-products.</text>
        <dbReference type="EC" id="3.1.21.2"/>
    </reaction>
</comment>
<dbReference type="Gene3D" id="3.20.20.150">
    <property type="entry name" value="Divalent-metal-dependent TIM barrel enzymes"/>
    <property type="match status" value="1"/>
</dbReference>
<feature type="binding site" evidence="7">
    <location>
        <position position="142"/>
    </location>
    <ligand>
        <name>Zn(2+)</name>
        <dbReference type="ChEBI" id="CHEBI:29105"/>
        <label>2</label>
    </ligand>
</feature>
<organism evidence="9 10">
    <name type="scientific">Candidatus Uhrbacteria bacterium RIFCSPLOWO2_01_FULL_47_25</name>
    <dbReference type="NCBI Taxonomy" id="1802402"/>
    <lineage>
        <taxon>Bacteria</taxon>
        <taxon>Candidatus Uhriibacteriota</taxon>
    </lineage>
</organism>
<feature type="binding site" evidence="7">
    <location>
        <position position="262"/>
    </location>
    <ligand>
        <name>Zn(2+)</name>
        <dbReference type="ChEBI" id="CHEBI:29105"/>
        <label>2</label>
    </ligand>
</feature>
<keyword evidence="2 7" id="KW-0479">Metal-binding</keyword>
<evidence type="ECO:0000256" key="5">
    <source>
        <dbReference type="ARBA" id="ARBA00022833"/>
    </source>
</evidence>
<sequence length="287" mass="31945">MLFGAHVSIAGGIELAPKRAADCGCEVFQTFTRSPQGGPAPKITPNVVEKFKREITHWKLAEHYIHTPYYINFASKNNRIRYGSINVVREELERGTLLGSTYVMTHLGSARDMGIKKGLAITVDGLVKLLQDYKGTTELLIEISAGSGEIIGDTFEEIATIIETTEKKLKRKNVLNVCFDTQHAFASGYDIRTPKTLKATLKNFDHTIGLKRLKMSHCNDSKVALGAHVDRHENIGKGLLGLEAFQAIIAEPKFKNINLILETPRDEKGTEIVNEIKILKKFRAKIT</sequence>
<feature type="binding site" evidence="7">
    <location>
        <position position="180"/>
    </location>
    <ligand>
        <name>Zn(2+)</name>
        <dbReference type="ChEBI" id="CHEBI:29105"/>
        <label>2</label>
    </ligand>
</feature>
<evidence type="ECO:0000256" key="2">
    <source>
        <dbReference type="ARBA" id="ARBA00022723"/>
    </source>
</evidence>
<evidence type="ECO:0000256" key="1">
    <source>
        <dbReference type="ARBA" id="ARBA00005340"/>
    </source>
</evidence>
<dbReference type="GO" id="GO:0006284">
    <property type="term" value="P:base-excision repair"/>
    <property type="evidence" value="ECO:0007669"/>
    <property type="project" value="TreeGrafter"/>
</dbReference>
<gene>
    <name evidence="7" type="primary">nfo</name>
    <name evidence="9" type="ORF">A2936_04995</name>
</gene>
<dbReference type="GO" id="GO:0008081">
    <property type="term" value="F:phosphoric diester hydrolase activity"/>
    <property type="evidence" value="ECO:0007669"/>
    <property type="project" value="TreeGrafter"/>
</dbReference>
<dbReference type="GO" id="GO:0003906">
    <property type="term" value="F:DNA-(apurinic or apyrimidinic site) endonuclease activity"/>
    <property type="evidence" value="ECO:0007669"/>
    <property type="project" value="TreeGrafter"/>
</dbReference>
<evidence type="ECO:0000313" key="10">
    <source>
        <dbReference type="Proteomes" id="UP000176846"/>
    </source>
</evidence>
<feature type="binding site" evidence="7">
    <location>
        <position position="217"/>
    </location>
    <ligand>
        <name>Zn(2+)</name>
        <dbReference type="ChEBI" id="CHEBI:29105"/>
        <label>2</label>
    </ligand>
</feature>
<comment type="function">
    <text evidence="7">Endonuclease IV plays a role in DNA repair. It cleaves phosphodiester bonds at apurinic or apyrimidinic (AP) sites, generating a 3'-hydroxyl group and a 5'-terminal sugar phosphate.</text>
</comment>
<evidence type="ECO:0000313" key="9">
    <source>
        <dbReference type="EMBL" id="OGL83045.1"/>
    </source>
</evidence>
<keyword evidence="4 7" id="KW-0378">Hydrolase</keyword>
<dbReference type="PROSITE" id="PS51432">
    <property type="entry name" value="AP_NUCLEASE_F2_4"/>
    <property type="match status" value="1"/>
</dbReference>
<evidence type="ECO:0000256" key="6">
    <source>
        <dbReference type="ARBA" id="ARBA00023204"/>
    </source>
</evidence>
<dbReference type="Proteomes" id="UP000176846">
    <property type="component" value="Unassembled WGS sequence"/>
</dbReference>
<comment type="cofactor">
    <cofactor evidence="7">
        <name>Zn(2+)</name>
        <dbReference type="ChEBI" id="CHEBI:29105"/>
    </cofactor>
    <text evidence="7">Binds 3 Zn(2+) ions.</text>
</comment>
<keyword evidence="7" id="KW-0540">Nuclease</keyword>
<dbReference type="SUPFAM" id="SSF51658">
    <property type="entry name" value="Xylose isomerase-like"/>
    <property type="match status" value="1"/>
</dbReference>
<evidence type="ECO:0000256" key="3">
    <source>
        <dbReference type="ARBA" id="ARBA00022763"/>
    </source>
</evidence>
<dbReference type="EMBL" id="MGEK01000003">
    <property type="protein sequence ID" value="OGL83045.1"/>
    <property type="molecule type" value="Genomic_DNA"/>
</dbReference>
<dbReference type="PANTHER" id="PTHR21445">
    <property type="entry name" value="ENDONUCLEASE IV ENDODEOXYRIBONUCLEASE IV"/>
    <property type="match status" value="1"/>
</dbReference>
<dbReference type="SMART" id="SM00518">
    <property type="entry name" value="AP2Ec"/>
    <property type="match status" value="1"/>
</dbReference>
<evidence type="ECO:0000259" key="8">
    <source>
        <dbReference type="Pfam" id="PF01261"/>
    </source>
</evidence>
<dbReference type="FunFam" id="3.20.20.150:FF:000001">
    <property type="entry name" value="Probable endonuclease 4"/>
    <property type="match status" value="1"/>
</dbReference>
<dbReference type="PANTHER" id="PTHR21445:SF0">
    <property type="entry name" value="APURINIC-APYRIMIDINIC ENDONUCLEASE"/>
    <property type="match status" value="1"/>
</dbReference>
<feature type="binding site" evidence="7">
    <location>
        <position position="142"/>
    </location>
    <ligand>
        <name>Zn(2+)</name>
        <dbReference type="ChEBI" id="CHEBI:29105"/>
        <label>1</label>
    </ligand>
</feature>
<proteinExistence type="inferred from homology"/>
<evidence type="ECO:0000256" key="4">
    <source>
        <dbReference type="ARBA" id="ARBA00022801"/>
    </source>
</evidence>
<evidence type="ECO:0000256" key="7">
    <source>
        <dbReference type="HAMAP-Rule" id="MF_00152"/>
    </source>
</evidence>
<accession>A0A1F7UXQ6</accession>
<comment type="caution">
    <text evidence="9">The sequence shown here is derived from an EMBL/GenBank/DDBJ whole genome shotgun (WGS) entry which is preliminary data.</text>
</comment>
<feature type="binding site" evidence="7">
    <location>
        <position position="183"/>
    </location>
    <ligand>
        <name>Zn(2+)</name>
        <dbReference type="ChEBI" id="CHEBI:29105"/>
        <label>3</label>
    </ligand>
</feature>
<feature type="binding site" evidence="7">
    <location>
        <position position="230"/>
    </location>
    <ligand>
        <name>Zn(2+)</name>
        <dbReference type="ChEBI" id="CHEBI:29105"/>
        <label>3</label>
    </ligand>
</feature>
<keyword evidence="7" id="KW-0255">Endonuclease</keyword>
<dbReference type="EC" id="3.1.21.2" evidence="7"/>
<feature type="binding site" evidence="7">
    <location>
        <position position="66"/>
    </location>
    <ligand>
        <name>Zn(2+)</name>
        <dbReference type="ChEBI" id="CHEBI:29105"/>
        <label>1</label>
    </ligand>
</feature>
<dbReference type="GO" id="GO:0008833">
    <property type="term" value="F:deoxyribonuclease IV (phage-T4-induced) activity"/>
    <property type="evidence" value="ECO:0007669"/>
    <property type="project" value="UniProtKB-UniRule"/>
</dbReference>
<feature type="binding site" evidence="7">
    <location>
        <position position="106"/>
    </location>
    <ligand>
        <name>Zn(2+)</name>
        <dbReference type="ChEBI" id="CHEBI:29105"/>
        <label>1</label>
    </ligand>
</feature>
<dbReference type="GO" id="GO:0008270">
    <property type="term" value="F:zinc ion binding"/>
    <property type="evidence" value="ECO:0007669"/>
    <property type="project" value="UniProtKB-UniRule"/>
</dbReference>
<dbReference type="InterPro" id="IPR001719">
    <property type="entry name" value="AP_endonuc_2"/>
</dbReference>
<dbReference type="InterPro" id="IPR036237">
    <property type="entry name" value="Xyl_isomerase-like_sf"/>
</dbReference>
<comment type="similarity">
    <text evidence="1 7">Belongs to the AP endonuclease 2 family.</text>
</comment>
<dbReference type="CDD" id="cd00019">
    <property type="entry name" value="AP2Ec"/>
    <property type="match status" value="1"/>
</dbReference>
<feature type="binding site" evidence="7">
    <location>
        <position position="232"/>
    </location>
    <ligand>
        <name>Zn(2+)</name>
        <dbReference type="ChEBI" id="CHEBI:29105"/>
        <label>3</label>
    </ligand>
</feature>
<name>A0A1F7UXQ6_9BACT</name>